<evidence type="ECO:0000256" key="1">
    <source>
        <dbReference type="SAM" id="MobiDB-lite"/>
    </source>
</evidence>
<accession>A0A9P8A763</accession>
<reference evidence="2" key="1">
    <citation type="submission" date="2021-07" db="EMBL/GenBank/DDBJ databases">
        <title>Draft genome of Mortierella alpina, strain LL118, isolated from an aspen leaf litter sample.</title>
        <authorList>
            <person name="Yang S."/>
            <person name="Vinatzer B.A."/>
        </authorList>
    </citation>
    <scope>NUCLEOTIDE SEQUENCE</scope>
    <source>
        <strain evidence="2">LL118</strain>
    </source>
</reference>
<protein>
    <submittedName>
        <fullName evidence="2">Uncharacterized protein</fullName>
    </submittedName>
</protein>
<evidence type="ECO:0000313" key="2">
    <source>
        <dbReference type="EMBL" id="KAG9325607.1"/>
    </source>
</evidence>
<feature type="region of interest" description="Disordered" evidence="1">
    <location>
        <begin position="105"/>
        <end position="151"/>
    </location>
</feature>
<feature type="compositionally biased region" description="Low complexity" evidence="1">
    <location>
        <begin position="105"/>
        <end position="115"/>
    </location>
</feature>
<gene>
    <name evidence="2" type="ORF">KVV02_000632</name>
</gene>
<dbReference type="Proteomes" id="UP000717515">
    <property type="component" value="Unassembled WGS sequence"/>
</dbReference>
<proteinExistence type="predicted"/>
<sequence length="171" mass="17199">MASFLGVVMAQQAYPTLPVANTIWTSPSNVTVQWKLGTPPATTALAVELFKGDPSHQTLVQKLGTGKPGATSLKVAIPAKLESNWYSVRIGDSYSHPFIIKGTGPVPTGPAPTGGNSTTPTATGGNNNSSATATGIKSTNTPTGAPSSASYTSASPVFAVAAAVAAVVMTL</sequence>
<feature type="compositionally biased region" description="Low complexity" evidence="1">
    <location>
        <begin position="141"/>
        <end position="151"/>
    </location>
</feature>
<dbReference type="AlphaFoldDB" id="A0A9P8A763"/>
<organism evidence="2 3">
    <name type="scientific">Mortierella alpina</name>
    <name type="common">Oleaginous fungus</name>
    <name type="synonym">Mortierella renispora</name>
    <dbReference type="NCBI Taxonomy" id="64518"/>
    <lineage>
        <taxon>Eukaryota</taxon>
        <taxon>Fungi</taxon>
        <taxon>Fungi incertae sedis</taxon>
        <taxon>Mucoromycota</taxon>
        <taxon>Mortierellomycotina</taxon>
        <taxon>Mortierellomycetes</taxon>
        <taxon>Mortierellales</taxon>
        <taxon>Mortierellaceae</taxon>
        <taxon>Mortierella</taxon>
    </lineage>
</organism>
<feature type="compositionally biased region" description="Polar residues" evidence="1">
    <location>
        <begin position="116"/>
        <end position="140"/>
    </location>
</feature>
<dbReference type="EMBL" id="JAIFTL010000036">
    <property type="protein sequence ID" value="KAG9325607.1"/>
    <property type="molecule type" value="Genomic_DNA"/>
</dbReference>
<name>A0A9P8A763_MORAP</name>
<evidence type="ECO:0000313" key="3">
    <source>
        <dbReference type="Proteomes" id="UP000717515"/>
    </source>
</evidence>
<comment type="caution">
    <text evidence="2">The sequence shown here is derived from an EMBL/GenBank/DDBJ whole genome shotgun (WGS) entry which is preliminary data.</text>
</comment>